<dbReference type="SUPFAM" id="SSF46785">
    <property type="entry name" value="Winged helix' DNA-binding domain"/>
    <property type="match status" value="1"/>
</dbReference>
<feature type="compositionally biased region" description="Polar residues" evidence="6">
    <location>
        <begin position="328"/>
        <end position="337"/>
    </location>
</feature>
<dbReference type="GO" id="GO:0000981">
    <property type="term" value="F:DNA-binding transcription factor activity, RNA polymerase II-specific"/>
    <property type="evidence" value="ECO:0007669"/>
    <property type="project" value="TreeGrafter"/>
</dbReference>
<protein>
    <submittedName>
        <fullName evidence="8">Forkhead box protein N3</fullName>
    </submittedName>
</protein>
<keyword evidence="2 5" id="KW-0238">DNA-binding</keyword>
<name>A0A0X3PWA1_SCHSO</name>
<proteinExistence type="predicted"/>
<feature type="compositionally biased region" description="Polar residues" evidence="6">
    <location>
        <begin position="345"/>
        <end position="354"/>
    </location>
</feature>
<dbReference type="PANTHER" id="PTHR46078">
    <property type="entry name" value="FORKHEAD BOX PROTEIN J2 FAMILY MEMBER"/>
    <property type="match status" value="1"/>
</dbReference>
<comment type="subcellular location">
    <subcellularLocation>
        <location evidence="5">Nucleus</location>
    </subcellularLocation>
</comment>
<evidence type="ECO:0000256" key="2">
    <source>
        <dbReference type="ARBA" id="ARBA00023125"/>
    </source>
</evidence>
<dbReference type="InterPro" id="IPR036390">
    <property type="entry name" value="WH_DNA-bd_sf"/>
</dbReference>
<dbReference type="InterPro" id="IPR045912">
    <property type="entry name" value="FOXJ2/3-like"/>
</dbReference>
<dbReference type="EMBL" id="GEEE01007357">
    <property type="protein sequence ID" value="JAP55868.1"/>
    <property type="molecule type" value="Transcribed_RNA"/>
</dbReference>
<reference evidence="9" key="1">
    <citation type="submission" date="2016-01" db="EMBL/GenBank/DDBJ databases">
        <title>Reference transcriptome for the parasite Schistocephalus solidus: insights into the molecular evolution of parasitism.</title>
        <authorList>
            <person name="Hebert F.O."/>
            <person name="Grambauer S."/>
            <person name="Barber I."/>
            <person name="Landry C.R."/>
            <person name="Aubin-Horth N."/>
        </authorList>
    </citation>
    <scope>NUCLEOTIDE SEQUENCE</scope>
</reference>
<gene>
    <name evidence="8" type="primary">FOXN3</name>
    <name evidence="9" type="ORF">TR119940</name>
</gene>
<feature type="compositionally biased region" description="Basic residues" evidence="6">
    <location>
        <begin position="741"/>
        <end position="753"/>
    </location>
</feature>
<dbReference type="InterPro" id="IPR036388">
    <property type="entry name" value="WH-like_DNA-bd_sf"/>
</dbReference>
<evidence type="ECO:0000313" key="9">
    <source>
        <dbReference type="EMBL" id="JAP55868.1"/>
    </source>
</evidence>
<dbReference type="PROSITE" id="PS50039">
    <property type="entry name" value="FORK_HEAD_3"/>
    <property type="match status" value="1"/>
</dbReference>
<dbReference type="Gene3D" id="1.10.10.10">
    <property type="entry name" value="Winged helix-like DNA-binding domain superfamily/Winged helix DNA-binding domain"/>
    <property type="match status" value="1"/>
</dbReference>
<feature type="region of interest" description="Disordered" evidence="6">
    <location>
        <begin position="436"/>
        <end position="458"/>
    </location>
</feature>
<dbReference type="PROSITE" id="PS00658">
    <property type="entry name" value="FORK_HEAD_2"/>
    <property type="match status" value="1"/>
</dbReference>
<dbReference type="Pfam" id="PF00250">
    <property type="entry name" value="Forkhead"/>
    <property type="match status" value="1"/>
</dbReference>
<dbReference type="GO" id="GO:0005634">
    <property type="term" value="C:nucleus"/>
    <property type="evidence" value="ECO:0007669"/>
    <property type="project" value="UniProtKB-SubCell"/>
</dbReference>
<evidence type="ECO:0000256" key="3">
    <source>
        <dbReference type="ARBA" id="ARBA00023163"/>
    </source>
</evidence>
<feature type="compositionally biased region" description="Acidic residues" evidence="6">
    <location>
        <begin position="759"/>
        <end position="768"/>
    </location>
</feature>
<evidence type="ECO:0000313" key="8">
    <source>
        <dbReference type="EMBL" id="JAP48162.1"/>
    </source>
</evidence>
<feature type="region of interest" description="Disordered" evidence="6">
    <location>
        <begin position="722"/>
        <end position="791"/>
    </location>
</feature>
<dbReference type="InterPro" id="IPR030456">
    <property type="entry name" value="TF_fork_head_CS_2"/>
</dbReference>
<evidence type="ECO:0000259" key="7">
    <source>
        <dbReference type="PROSITE" id="PS50039"/>
    </source>
</evidence>
<feature type="region of interest" description="Disordered" evidence="6">
    <location>
        <begin position="552"/>
        <end position="571"/>
    </location>
</feature>
<dbReference type="PRINTS" id="PR00053">
    <property type="entry name" value="FORKHEAD"/>
</dbReference>
<dbReference type="AlphaFoldDB" id="A0A0X3PWA1"/>
<keyword evidence="4 5" id="KW-0539">Nucleus</keyword>
<organism evidence="9">
    <name type="scientific">Schistocephalus solidus</name>
    <name type="common">Tapeworm</name>
    <dbReference type="NCBI Taxonomy" id="70667"/>
    <lineage>
        <taxon>Eukaryota</taxon>
        <taxon>Metazoa</taxon>
        <taxon>Spiralia</taxon>
        <taxon>Lophotrochozoa</taxon>
        <taxon>Platyhelminthes</taxon>
        <taxon>Cestoda</taxon>
        <taxon>Eucestoda</taxon>
        <taxon>Diphyllobothriidea</taxon>
        <taxon>Diphyllobothriidae</taxon>
        <taxon>Schistocephalus</taxon>
    </lineage>
</organism>
<feature type="region of interest" description="Disordered" evidence="6">
    <location>
        <begin position="328"/>
        <end position="354"/>
    </location>
</feature>
<dbReference type="InterPro" id="IPR001766">
    <property type="entry name" value="Fork_head_dom"/>
</dbReference>
<feature type="DNA-binding region" description="Fork-head" evidence="5">
    <location>
        <begin position="148"/>
        <end position="233"/>
    </location>
</feature>
<evidence type="ECO:0000256" key="5">
    <source>
        <dbReference type="PROSITE-ProRule" id="PRU00089"/>
    </source>
</evidence>
<sequence>MLVRGSVVSEYQTTKEMIAYSYPRTVDGLKSEPYGENGFGGFPVSREPHTSGDLVSLSWLQKGNILQITPLDSEEDVTREGRLSTAPSLKEETLTSGYTVCPSHITVASTGSTLPTRLSLSSTTSQVLSSSYVGSSAFSNPYSQGLGKPCYSYTHLIFMAIESTPQKCMTVNQIYNWCEANFPFYKHAGAGWKNSLRHNLSINKSFKRLPRDGRGPGRGAYWAVEPRERQNLLGAVKRNPWSVNFNRERSVIRQLPCNAITDSTSVIGNGPFNRSEGASQLPGFNLSQSASEAVLRSSGIGMCNLMLPSNRSSTSSFALVDTTTGAKTNPDILNNTSTHDRSRGILQTSDASPNPISVANIDGTCFTSPSPRSNTLVMEQPKEVAEPSWSTEEEEKYQSMLRLLLESTGDVVTSKPPSACSKSGPSNTIMYSPLIPPKDGNRYGGPNPVKKESTKQRRKSCLYPTNEGMCNDCKENKAPTCRSCQLRMLQAQGVSTSRSTLGLLSKLKLLHCGLTDGALEELIDILDSDQEQGPAGGPAVCRTAVKTEEATSACSGKQSPANGDNSESGEVFITPAPHLDHEYAHCQKQLRRPEDLRVVELYNSRYRKNRLQFLRNLAENRLSHSNSRASMRNFPPSHSMHNAFGIDGEELDSENSVSMLEDTPQCSSDYDSDITSELAVTYKNGTLDYTRLRCERLRTQALRDADTIEDYDSLTIARPVRRKRGRPVFKGKSSGRNSGRSIRRSSRAVRAPKRPHDDDLGDAEDYDSSTDLPSPRLCVDEGDYERVTSNPRSYDCRMHPFGRPYRRRSRLVPRLIPSSFSSSTFREANTCETKTFVDSQIHTEKRRFGRWPGPASPSTAGDSTDEFTAIDSDGEFVNHADQPLQHKVRRLSKQSAGSIESRNNLYFSRRQPGRPPSTVTHEASKLKIRRKEASQAFSLGSASSSYRQRHEVATGIEEGPEVGGKDSPVETPKNVICMSADHESVDEEGSDKSSIGALTSCSQEQTTVEAAQILLGIGKIQDLHRKMDHSDAECRTHKFPLSPTPPGVAFN</sequence>
<feature type="region of interest" description="Disordered" evidence="6">
    <location>
        <begin position="843"/>
        <end position="864"/>
    </location>
</feature>
<dbReference type="EMBL" id="GEEE01020419">
    <property type="protein sequence ID" value="JAP42806.1"/>
    <property type="molecule type" value="Transcribed_RNA"/>
</dbReference>
<feature type="compositionally biased region" description="Low complexity" evidence="6">
    <location>
        <begin position="731"/>
        <end position="740"/>
    </location>
</feature>
<dbReference type="SMART" id="SM00339">
    <property type="entry name" value="FH"/>
    <property type="match status" value="1"/>
</dbReference>
<accession>A0A0X3PWA1</accession>
<dbReference type="PANTHER" id="PTHR46078:SF2">
    <property type="entry name" value="FORK-HEAD DOMAIN-CONTAINING PROTEIN"/>
    <property type="match status" value="1"/>
</dbReference>
<keyword evidence="3" id="KW-0804">Transcription</keyword>
<dbReference type="EMBL" id="GEEE01015063">
    <property type="protein sequence ID" value="JAP48162.1"/>
    <property type="molecule type" value="Transcribed_RNA"/>
</dbReference>
<feature type="compositionally biased region" description="Polar residues" evidence="6">
    <location>
        <begin position="552"/>
        <end position="568"/>
    </location>
</feature>
<dbReference type="CDD" id="cd00059">
    <property type="entry name" value="FH_FOX"/>
    <property type="match status" value="1"/>
</dbReference>
<keyword evidence="1" id="KW-0805">Transcription regulation</keyword>
<evidence type="ECO:0000256" key="6">
    <source>
        <dbReference type="SAM" id="MobiDB-lite"/>
    </source>
</evidence>
<feature type="domain" description="Fork-head" evidence="7">
    <location>
        <begin position="148"/>
        <end position="233"/>
    </location>
</feature>
<evidence type="ECO:0000256" key="1">
    <source>
        <dbReference type="ARBA" id="ARBA00023015"/>
    </source>
</evidence>
<evidence type="ECO:0000256" key="4">
    <source>
        <dbReference type="ARBA" id="ARBA00023242"/>
    </source>
</evidence>
<dbReference type="GO" id="GO:0000978">
    <property type="term" value="F:RNA polymerase II cis-regulatory region sequence-specific DNA binding"/>
    <property type="evidence" value="ECO:0007669"/>
    <property type="project" value="TreeGrafter"/>
</dbReference>